<dbReference type="FunFam" id="3.30.160.70:FF:000001">
    <property type="entry name" value="Methylated-DNA--protein-cysteine methyltransferase"/>
    <property type="match status" value="1"/>
</dbReference>
<dbReference type="SUPFAM" id="SSF53155">
    <property type="entry name" value="Methylated DNA-protein cysteine methyltransferase domain"/>
    <property type="match status" value="1"/>
</dbReference>
<dbReference type="FunFam" id="1.10.10.10:FF:000214">
    <property type="entry name" value="Methylated-DNA--protein-cysteine methyltransferase"/>
    <property type="match status" value="1"/>
</dbReference>
<dbReference type="GO" id="GO:0005654">
    <property type="term" value="C:nucleoplasm"/>
    <property type="evidence" value="ECO:0007669"/>
    <property type="project" value="TreeGrafter"/>
</dbReference>
<name>A0A9D4RBW6_DREPO</name>
<evidence type="ECO:0000256" key="14">
    <source>
        <dbReference type="ARBA" id="ARBA00023125"/>
    </source>
</evidence>
<dbReference type="AlphaFoldDB" id="A0A9D4RBW6"/>
<keyword evidence="9" id="KW-0489">Methyltransferase</keyword>
<keyword evidence="15" id="KW-0234">DNA repair</keyword>
<evidence type="ECO:0000256" key="2">
    <source>
        <dbReference type="ARBA" id="ARBA00001947"/>
    </source>
</evidence>
<evidence type="ECO:0000256" key="12">
    <source>
        <dbReference type="ARBA" id="ARBA00022763"/>
    </source>
</evidence>
<evidence type="ECO:0000256" key="19">
    <source>
        <dbReference type="ARBA" id="ARBA00049348"/>
    </source>
</evidence>
<keyword evidence="22" id="KW-1185">Reference proteome</keyword>
<evidence type="ECO:0000256" key="8">
    <source>
        <dbReference type="ARBA" id="ARBA00022553"/>
    </source>
</evidence>
<evidence type="ECO:0000256" key="11">
    <source>
        <dbReference type="ARBA" id="ARBA00022723"/>
    </source>
</evidence>
<dbReference type="Gene3D" id="1.10.10.10">
    <property type="entry name" value="Winged helix-like DNA-binding domain superfamily/Winged helix DNA-binding domain"/>
    <property type="match status" value="1"/>
</dbReference>
<feature type="domain" description="Methylated-DNA-[protein]-cysteine S-methyltransferase DNA binding" evidence="20">
    <location>
        <begin position="104"/>
        <end position="185"/>
    </location>
</feature>
<dbReference type="GO" id="GO:0003908">
    <property type="term" value="F:methylated-DNA-[protein]-cysteine S-methyltransferase activity"/>
    <property type="evidence" value="ECO:0007669"/>
    <property type="project" value="UniProtKB-EC"/>
</dbReference>
<sequence>MSTKCFYGPTNKFLVSTPIGDVELECCPKGIHSLCLVEGVNDTNFNPKPGKSVGLLSQTYKDNGYTYKPAVDCVRWLEAYFSHPEKRLVATPSICQHIGREGSFTYKVWFTLLKEVQIGQTISYGGLARLCGNVKACRAVGQAMRNNPVGLIIPCHRVIQENGQLGNYSHGTRNKVKQWLLEHEGSCK</sequence>
<keyword evidence="10" id="KW-0808">Transferase</keyword>
<evidence type="ECO:0000256" key="16">
    <source>
        <dbReference type="ARBA" id="ARBA00023242"/>
    </source>
</evidence>
<dbReference type="Pfam" id="PF01035">
    <property type="entry name" value="DNA_binding_1"/>
    <property type="match status" value="1"/>
</dbReference>
<comment type="catalytic activity">
    <reaction evidence="1">
        <text>a 4-O-methyl-thymidine in DNA + L-cysteinyl-[protein] = a thymidine in DNA + S-methyl-L-cysteinyl-[protein]</text>
        <dbReference type="Rhea" id="RHEA:53428"/>
        <dbReference type="Rhea" id="RHEA-COMP:10131"/>
        <dbReference type="Rhea" id="RHEA-COMP:10132"/>
        <dbReference type="Rhea" id="RHEA-COMP:13555"/>
        <dbReference type="Rhea" id="RHEA-COMP:13556"/>
        <dbReference type="ChEBI" id="CHEBI:29950"/>
        <dbReference type="ChEBI" id="CHEBI:82612"/>
        <dbReference type="ChEBI" id="CHEBI:137386"/>
        <dbReference type="ChEBI" id="CHEBI:137387"/>
        <dbReference type="EC" id="2.1.1.63"/>
    </reaction>
</comment>
<evidence type="ECO:0000256" key="3">
    <source>
        <dbReference type="ARBA" id="ARBA00003317"/>
    </source>
</evidence>
<comment type="caution">
    <text evidence="21">The sequence shown here is derived from an EMBL/GenBank/DDBJ whole genome shotgun (WGS) entry which is preliminary data.</text>
</comment>
<reference evidence="21" key="1">
    <citation type="journal article" date="2019" name="bioRxiv">
        <title>The Genome of the Zebra Mussel, Dreissena polymorpha: A Resource for Invasive Species Research.</title>
        <authorList>
            <person name="McCartney M.A."/>
            <person name="Auch B."/>
            <person name="Kono T."/>
            <person name="Mallez S."/>
            <person name="Zhang Y."/>
            <person name="Obille A."/>
            <person name="Becker A."/>
            <person name="Abrahante J.E."/>
            <person name="Garbe J."/>
            <person name="Badalamenti J.P."/>
            <person name="Herman A."/>
            <person name="Mangelson H."/>
            <person name="Liachko I."/>
            <person name="Sullivan S."/>
            <person name="Sone E.D."/>
            <person name="Koren S."/>
            <person name="Silverstein K.A.T."/>
            <person name="Beckman K.B."/>
            <person name="Gohl D.M."/>
        </authorList>
    </citation>
    <scope>NUCLEOTIDE SEQUENCE</scope>
    <source>
        <strain evidence="21">Duluth1</strain>
        <tissue evidence="21">Whole animal</tissue>
    </source>
</reference>
<evidence type="ECO:0000256" key="10">
    <source>
        <dbReference type="ARBA" id="ARBA00022679"/>
    </source>
</evidence>
<dbReference type="GO" id="GO:0032259">
    <property type="term" value="P:methylation"/>
    <property type="evidence" value="ECO:0007669"/>
    <property type="project" value="UniProtKB-KW"/>
</dbReference>
<dbReference type="NCBIfam" id="TIGR00589">
    <property type="entry name" value="ogt"/>
    <property type="match status" value="1"/>
</dbReference>
<dbReference type="InterPro" id="IPR001497">
    <property type="entry name" value="MethylDNA_cys_MeTrfase_AS"/>
</dbReference>
<proteinExistence type="inferred from homology"/>
<dbReference type="EMBL" id="JAIWYP010000002">
    <property type="protein sequence ID" value="KAH3860655.1"/>
    <property type="molecule type" value="Genomic_DNA"/>
</dbReference>
<comment type="function">
    <text evidence="3">Involved in the cellular defense against the biological effects of O6-methylguanine (O6-MeG) and O4-methylthymine (O4-MeT) in DNA. Repairs the methylated nucleobase in DNA by stoichiometrically transferring the methyl group to a cysteine residue in the enzyme. This is a suicide reaction: the enzyme is irreversibly inactivated.</text>
</comment>
<organism evidence="21 22">
    <name type="scientific">Dreissena polymorpha</name>
    <name type="common">Zebra mussel</name>
    <name type="synonym">Mytilus polymorpha</name>
    <dbReference type="NCBI Taxonomy" id="45954"/>
    <lineage>
        <taxon>Eukaryota</taxon>
        <taxon>Metazoa</taxon>
        <taxon>Spiralia</taxon>
        <taxon>Lophotrochozoa</taxon>
        <taxon>Mollusca</taxon>
        <taxon>Bivalvia</taxon>
        <taxon>Autobranchia</taxon>
        <taxon>Heteroconchia</taxon>
        <taxon>Euheterodonta</taxon>
        <taxon>Imparidentia</taxon>
        <taxon>Neoheterodontei</taxon>
        <taxon>Myida</taxon>
        <taxon>Dreissenoidea</taxon>
        <taxon>Dreissenidae</taxon>
        <taxon>Dreissena</taxon>
    </lineage>
</organism>
<keyword evidence="13" id="KW-0862">Zinc</keyword>
<reference evidence="21" key="2">
    <citation type="submission" date="2020-11" db="EMBL/GenBank/DDBJ databases">
        <authorList>
            <person name="McCartney M.A."/>
            <person name="Auch B."/>
            <person name="Kono T."/>
            <person name="Mallez S."/>
            <person name="Becker A."/>
            <person name="Gohl D.M."/>
            <person name="Silverstein K.A.T."/>
            <person name="Koren S."/>
            <person name="Bechman K.B."/>
            <person name="Herman A."/>
            <person name="Abrahante J.E."/>
            <person name="Garbe J."/>
        </authorList>
    </citation>
    <scope>NUCLEOTIDE SEQUENCE</scope>
    <source>
        <strain evidence="21">Duluth1</strain>
        <tissue evidence="21">Whole animal</tissue>
    </source>
</reference>
<evidence type="ECO:0000256" key="4">
    <source>
        <dbReference type="ARBA" id="ARBA00004123"/>
    </source>
</evidence>
<evidence type="ECO:0000256" key="9">
    <source>
        <dbReference type="ARBA" id="ARBA00022603"/>
    </source>
</evidence>
<dbReference type="Gene3D" id="3.30.160.70">
    <property type="entry name" value="Methylated DNA-protein cysteine methyltransferase domain"/>
    <property type="match status" value="1"/>
</dbReference>
<evidence type="ECO:0000256" key="18">
    <source>
        <dbReference type="ARBA" id="ARBA00031621"/>
    </source>
</evidence>
<keyword evidence="12" id="KW-0227">DNA damage</keyword>
<dbReference type="InterPro" id="IPR036631">
    <property type="entry name" value="MGMT_N_sf"/>
</dbReference>
<evidence type="ECO:0000256" key="1">
    <source>
        <dbReference type="ARBA" id="ARBA00001286"/>
    </source>
</evidence>
<accession>A0A9D4RBW6</accession>
<evidence type="ECO:0000256" key="15">
    <source>
        <dbReference type="ARBA" id="ARBA00023204"/>
    </source>
</evidence>
<dbReference type="GO" id="GO:0046872">
    <property type="term" value="F:metal ion binding"/>
    <property type="evidence" value="ECO:0007669"/>
    <property type="project" value="UniProtKB-KW"/>
</dbReference>
<evidence type="ECO:0000256" key="5">
    <source>
        <dbReference type="ARBA" id="ARBA00008711"/>
    </source>
</evidence>
<evidence type="ECO:0000256" key="6">
    <source>
        <dbReference type="ARBA" id="ARBA00011918"/>
    </source>
</evidence>
<evidence type="ECO:0000256" key="7">
    <source>
        <dbReference type="ARBA" id="ARBA00015377"/>
    </source>
</evidence>
<dbReference type="InterPro" id="IPR014048">
    <property type="entry name" value="MethylDNA_cys_MeTrfase_DNA-bd"/>
</dbReference>
<dbReference type="Proteomes" id="UP000828390">
    <property type="component" value="Unassembled WGS sequence"/>
</dbReference>
<dbReference type="PANTHER" id="PTHR46460">
    <property type="entry name" value="METHYLATED-DNA--PROTEIN-CYSTEINE METHYLTRANSFERASE"/>
    <property type="match status" value="1"/>
</dbReference>
<dbReference type="InterPro" id="IPR036388">
    <property type="entry name" value="WH-like_DNA-bd_sf"/>
</dbReference>
<keyword evidence="14" id="KW-0238">DNA-binding</keyword>
<dbReference type="GO" id="GO:0006281">
    <property type="term" value="P:DNA repair"/>
    <property type="evidence" value="ECO:0007669"/>
    <property type="project" value="UniProtKB-KW"/>
</dbReference>
<comment type="catalytic activity">
    <reaction evidence="19">
        <text>a 6-O-methyl-2'-deoxyguanosine in DNA + L-cysteinyl-[protein] = S-methyl-L-cysteinyl-[protein] + a 2'-deoxyguanosine in DNA</text>
        <dbReference type="Rhea" id="RHEA:24000"/>
        <dbReference type="Rhea" id="RHEA-COMP:10131"/>
        <dbReference type="Rhea" id="RHEA-COMP:10132"/>
        <dbReference type="Rhea" id="RHEA-COMP:11367"/>
        <dbReference type="Rhea" id="RHEA-COMP:11368"/>
        <dbReference type="ChEBI" id="CHEBI:29950"/>
        <dbReference type="ChEBI" id="CHEBI:82612"/>
        <dbReference type="ChEBI" id="CHEBI:85445"/>
        <dbReference type="ChEBI" id="CHEBI:85448"/>
        <dbReference type="EC" id="2.1.1.63"/>
    </reaction>
</comment>
<comment type="cofactor">
    <cofactor evidence="2">
        <name>Zn(2+)</name>
        <dbReference type="ChEBI" id="CHEBI:29105"/>
    </cofactor>
</comment>
<evidence type="ECO:0000313" key="21">
    <source>
        <dbReference type="EMBL" id="KAH3860655.1"/>
    </source>
</evidence>
<evidence type="ECO:0000259" key="20">
    <source>
        <dbReference type="Pfam" id="PF01035"/>
    </source>
</evidence>
<dbReference type="GO" id="GO:0003677">
    <property type="term" value="F:DNA binding"/>
    <property type="evidence" value="ECO:0007669"/>
    <property type="project" value="UniProtKB-KW"/>
</dbReference>
<dbReference type="PROSITE" id="PS00374">
    <property type="entry name" value="MGMT"/>
    <property type="match status" value="1"/>
</dbReference>
<comment type="similarity">
    <text evidence="5">Belongs to the MGMT family.</text>
</comment>
<protein>
    <recommendedName>
        <fullName evidence="7">Methylated-DNA--protein-cysteine methyltransferase</fullName>
        <ecNumber evidence="6">2.1.1.63</ecNumber>
    </recommendedName>
    <alternativeName>
        <fullName evidence="17">6-O-methylguanine-DNA methyltransferase</fullName>
    </alternativeName>
    <alternativeName>
        <fullName evidence="18">O-6-methylguanine-DNA-alkyltransferase</fullName>
    </alternativeName>
</protein>
<keyword evidence="11" id="KW-0479">Metal-binding</keyword>
<gene>
    <name evidence="21" type="ORF">DPMN_023565</name>
</gene>
<dbReference type="PANTHER" id="PTHR46460:SF1">
    <property type="entry name" value="METHYLATED-DNA--PROTEIN-CYSTEINE METHYLTRANSFERASE"/>
    <property type="match status" value="1"/>
</dbReference>
<evidence type="ECO:0000256" key="13">
    <source>
        <dbReference type="ARBA" id="ARBA00022833"/>
    </source>
</evidence>
<keyword evidence="16" id="KW-0539">Nucleus</keyword>
<dbReference type="EC" id="2.1.1.63" evidence="6"/>
<dbReference type="InterPro" id="IPR036217">
    <property type="entry name" value="MethylDNA_cys_MeTrfase_DNAb"/>
</dbReference>
<dbReference type="CDD" id="cd06445">
    <property type="entry name" value="ATase"/>
    <property type="match status" value="1"/>
</dbReference>
<keyword evidence="8" id="KW-0597">Phosphoprotein</keyword>
<comment type="subcellular location">
    <subcellularLocation>
        <location evidence="4">Nucleus</location>
    </subcellularLocation>
</comment>
<evidence type="ECO:0000256" key="17">
    <source>
        <dbReference type="ARBA" id="ARBA00030795"/>
    </source>
</evidence>
<dbReference type="SUPFAM" id="SSF46767">
    <property type="entry name" value="Methylated DNA-protein cysteine methyltransferase, C-terminal domain"/>
    <property type="match status" value="1"/>
</dbReference>
<dbReference type="OrthoDB" id="1907495at2759"/>
<evidence type="ECO:0000313" key="22">
    <source>
        <dbReference type="Proteomes" id="UP000828390"/>
    </source>
</evidence>